<comment type="similarity">
    <text evidence="2">Belongs to the auxin efflux carrier (TC 2.A.69) family.</text>
</comment>
<keyword evidence="5 8" id="KW-0812">Transmembrane</keyword>
<dbReference type="PANTHER" id="PTHR36838:SF3">
    <property type="entry name" value="TRANSPORTER AUXIN EFFLUX CARRIER EC FAMILY"/>
    <property type="match status" value="1"/>
</dbReference>
<feature type="transmembrane region" description="Helical" evidence="8">
    <location>
        <begin position="66"/>
        <end position="85"/>
    </location>
</feature>
<accession>A0A0M7AA47</accession>
<evidence type="ECO:0000256" key="4">
    <source>
        <dbReference type="ARBA" id="ARBA00022475"/>
    </source>
</evidence>
<feature type="transmembrane region" description="Helical" evidence="8">
    <location>
        <begin position="295"/>
        <end position="319"/>
    </location>
</feature>
<dbReference type="STRING" id="311410.LA5095_02180"/>
<evidence type="ECO:0000256" key="1">
    <source>
        <dbReference type="ARBA" id="ARBA00004651"/>
    </source>
</evidence>
<name>A0A0M7AA47_9HYPH</name>
<reference evidence="10" key="1">
    <citation type="submission" date="2015-07" db="EMBL/GenBank/DDBJ databases">
        <authorList>
            <person name="Rodrigo-Torres Lidia"/>
            <person name="Arahal R.David."/>
        </authorList>
    </citation>
    <scope>NUCLEOTIDE SEQUENCE [LARGE SCALE GENOMIC DNA]</scope>
    <source>
        <strain evidence="10">CECT 5096</strain>
    </source>
</reference>
<evidence type="ECO:0000313" key="9">
    <source>
        <dbReference type="EMBL" id="CTQ66294.1"/>
    </source>
</evidence>
<gene>
    <name evidence="9" type="ORF">LA5096_01036</name>
</gene>
<feature type="transmembrane region" description="Helical" evidence="8">
    <location>
        <begin position="35"/>
        <end position="54"/>
    </location>
</feature>
<evidence type="ECO:0000256" key="7">
    <source>
        <dbReference type="ARBA" id="ARBA00023136"/>
    </source>
</evidence>
<evidence type="ECO:0000256" key="6">
    <source>
        <dbReference type="ARBA" id="ARBA00022989"/>
    </source>
</evidence>
<dbReference type="GO" id="GO:0005886">
    <property type="term" value="C:plasma membrane"/>
    <property type="evidence" value="ECO:0007669"/>
    <property type="project" value="UniProtKB-SubCell"/>
</dbReference>
<dbReference type="AlphaFoldDB" id="A0A0M7AA47"/>
<dbReference type="InterPro" id="IPR038770">
    <property type="entry name" value="Na+/solute_symporter_sf"/>
</dbReference>
<keyword evidence="6 8" id="KW-1133">Transmembrane helix</keyword>
<dbReference type="GO" id="GO:0055085">
    <property type="term" value="P:transmembrane transport"/>
    <property type="evidence" value="ECO:0007669"/>
    <property type="project" value="InterPro"/>
</dbReference>
<feature type="transmembrane region" description="Helical" evidence="8">
    <location>
        <begin position="6"/>
        <end position="23"/>
    </location>
</feature>
<protein>
    <submittedName>
        <fullName evidence="9">Auxin efflux carrier</fullName>
    </submittedName>
</protein>
<keyword evidence="3" id="KW-0813">Transport</keyword>
<keyword evidence="7 8" id="KW-0472">Membrane</keyword>
<feature type="transmembrane region" description="Helical" evidence="8">
    <location>
        <begin position="126"/>
        <end position="146"/>
    </location>
</feature>
<comment type="subcellular location">
    <subcellularLocation>
        <location evidence="1">Cell membrane</location>
        <topology evidence="1">Multi-pass membrane protein</topology>
    </subcellularLocation>
</comment>
<dbReference type="GeneID" id="97668470"/>
<evidence type="ECO:0000256" key="2">
    <source>
        <dbReference type="ARBA" id="ARBA00010145"/>
    </source>
</evidence>
<dbReference type="EMBL" id="CXWC01000002">
    <property type="protein sequence ID" value="CTQ66294.1"/>
    <property type="molecule type" value="Genomic_DNA"/>
</dbReference>
<keyword evidence="4" id="KW-1003">Cell membrane</keyword>
<dbReference type="Gene3D" id="1.20.1530.20">
    <property type="match status" value="1"/>
</dbReference>
<feature type="transmembrane region" description="Helical" evidence="8">
    <location>
        <begin position="263"/>
        <end position="283"/>
    </location>
</feature>
<dbReference type="Proteomes" id="UP000049983">
    <property type="component" value="Unassembled WGS sequence"/>
</dbReference>
<dbReference type="OrthoDB" id="9810457at2"/>
<evidence type="ECO:0000313" key="10">
    <source>
        <dbReference type="Proteomes" id="UP000049983"/>
    </source>
</evidence>
<dbReference type="Pfam" id="PF03547">
    <property type="entry name" value="Mem_trans"/>
    <property type="match status" value="1"/>
</dbReference>
<dbReference type="RefSeq" id="WP_055114828.1">
    <property type="nucleotide sequence ID" value="NZ_CXWA01000002.1"/>
</dbReference>
<feature type="transmembrane region" description="Helical" evidence="8">
    <location>
        <begin position="202"/>
        <end position="223"/>
    </location>
</feature>
<organism evidence="9 10">
    <name type="scientific">Roseibium album</name>
    <dbReference type="NCBI Taxonomy" id="311410"/>
    <lineage>
        <taxon>Bacteria</taxon>
        <taxon>Pseudomonadati</taxon>
        <taxon>Pseudomonadota</taxon>
        <taxon>Alphaproteobacteria</taxon>
        <taxon>Hyphomicrobiales</taxon>
        <taxon>Stappiaceae</taxon>
        <taxon>Roseibium</taxon>
    </lineage>
</organism>
<feature type="transmembrane region" description="Helical" evidence="8">
    <location>
        <begin position="173"/>
        <end position="190"/>
    </location>
</feature>
<keyword evidence="10" id="KW-1185">Reference proteome</keyword>
<proteinExistence type="inferred from homology"/>
<evidence type="ECO:0000256" key="8">
    <source>
        <dbReference type="SAM" id="Phobius"/>
    </source>
</evidence>
<feature type="transmembrane region" description="Helical" evidence="8">
    <location>
        <begin position="235"/>
        <end position="257"/>
    </location>
</feature>
<feature type="transmembrane region" description="Helical" evidence="8">
    <location>
        <begin position="97"/>
        <end position="120"/>
    </location>
</feature>
<dbReference type="PANTHER" id="PTHR36838">
    <property type="entry name" value="AUXIN EFFLUX CARRIER FAMILY PROTEIN"/>
    <property type="match status" value="1"/>
</dbReference>
<dbReference type="InterPro" id="IPR004776">
    <property type="entry name" value="Mem_transp_PIN-like"/>
</dbReference>
<evidence type="ECO:0000256" key="5">
    <source>
        <dbReference type="ARBA" id="ARBA00022692"/>
    </source>
</evidence>
<evidence type="ECO:0000256" key="3">
    <source>
        <dbReference type="ARBA" id="ARBA00022448"/>
    </source>
</evidence>
<sequence length="324" mass="34100">MLAQTLSIVAPVFLLIGIGYCLARFQVLDQAIGDALGQFVFIVALPVLVFRSLIHADLSGGFPLSLWASYFLGVGAAWILGTLVIRKGFGREARAGAIGGISASYANLLLVGMPVVSAVYGDKGLIPVLLIISIHLATMTVVMAIAMERTAAIDSGEASPPIGRLFLNAGRKVIANPLIVTITLAFAWRQTGLSIPDIGEDILDRIAATALPLALLSLGMSLVQYGLRGNVLPGFLLGTIKIFVMPAVVFLAGTFLFQLPPLWIAAATLAAGCPTGVNAYIFANRYGTGHAMSANAITMTTLSAIVTTSLWIWFLGLWFGPELG</sequence>